<keyword evidence="1" id="KW-0812">Transmembrane</keyword>
<gene>
    <name evidence="3" type="ORF">LAESUDRAFT_647585</name>
</gene>
<feature type="transmembrane region" description="Helical" evidence="1">
    <location>
        <begin position="18"/>
        <end position="38"/>
    </location>
</feature>
<evidence type="ECO:0000256" key="1">
    <source>
        <dbReference type="SAM" id="Phobius"/>
    </source>
</evidence>
<dbReference type="GeneID" id="63821092"/>
<dbReference type="Pfam" id="PF20151">
    <property type="entry name" value="DUF6533"/>
    <property type="match status" value="1"/>
</dbReference>
<dbReference type="OrthoDB" id="2804045at2759"/>
<proteinExistence type="predicted"/>
<dbReference type="AlphaFoldDB" id="A0A165FSH2"/>
<accession>A0A165FSH2</accession>
<feature type="domain" description="DUF6533" evidence="2">
    <location>
        <begin position="1"/>
        <end position="38"/>
    </location>
</feature>
<protein>
    <recommendedName>
        <fullName evidence="2">DUF6533 domain-containing protein</fullName>
    </recommendedName>
</protein>
<keyword evidence="1" id="KW-0472">Membrane</keyword>
<reference evidence="3 4" key="1">
    <citation type="journal article" date="2016" name="Mol. Biol. Evol.">
        <title>Comparative Genomics of Early-Diverging Mushroom-Forming Fungi Provides Insights into the Origins of Lignocellulose Decay Capabilities.</title>
        <authorList>
            <person name="Nagy L.G."/>
            <person name="Riley R."/>
            <person name="Tritt A."/>
            <person name="Adam C."/>
            <person name="Daum C."/>
            <person name="Floudas D."/>
            <person name="Sun H."/>
            <person name="Yadav J.S."/>
            <person name="Pangilinan J."/>
            <person name="Larsson K.H."/>
            <person name="Matsuura K."/>
            <person name="Barry K."/>
            <person name="Labutti K."/>
            <person name="Kuo R."/>
            <person name="Ohm R.A."/>
            <person name="Bhattacharya S.S."/>
            <person name="Shirouzu T."/>
            <person name="Yoshinaga Y."/>
            <person name="Martin F.M."/>
            <person name="Grigoriev I.V."/>
            <person name="Hibbett D.S."/>
        </authorList>
    </citation>
    <scope>NUCLEOTIDE SEQUENCE [LARGE SCALE GENOMIC DNA]</scope>
    <source>
        <strain evidence="3 4">93-53</strain>
    </source>
</reference>
<dbReference type="RefSeq" id="XP_040767095.1">
    <property type="nucleotide sequence ID" value="XM_040904062.1"/>
</dbReference>
<feature type="transmembrane region" description="Helical" evidence="1">
    <location>
        <begin position="106"/>
        <end position="127"/>
    </location>
</feature>
<keyword evidence="4" id="KW-1185">Reference proteome</keyword>
<sequence length="194" mass="21693">AAIIFYEYILTLSDEVSLVWSGHLTITNVLFVANRYFLLSLGFANVMESLYWSSSQVRFQAILICISLTLPRGDLFWCLYIIFRMVVTILPKGISALRVYAIGGHLMILPTFVLAFGLVPAICNIVSSHLMPLVILIFVSRLCPLASDMIVLVVTWVNTYKIARQARAVKGTASLAVFLLRDGVFDVLILPQYD</sequence>
<dbReference type="InParanoid" id="A0A165FSH2"/>
<evidence type="ECO:0000313" key="4">
    <source>
        <dbReference type="Proteomes" id="UP000076871"/>
    </source>
</evidence>
<evidence type="ECO:0000313" key="3">
    <source>
        <dbReference type="EMBL" id="KZT09355.1"/>
    </source>
</evidence>
<feature type="transmembrane region" description="Helical" evidence="1">
    <location>
        <begin position="50"/>
        <end position="70"/>
    </location>
</feature>
<dbReference type="EMBL" id="KV427612">
    <property type="protein sequence ID" value="KZT09355.1"/>
    <property type="molecule type" value="Genomic_DNA"/>
</dbReference>
<dbReference type="Proteomes" id="UP000076871">
    <property type="component" value="Unassembled WGS sequence"/>
</dbReference>
<feature type="non-terminal residue" evidence="3">
    <location>
        <position position="1"/>
    </location>
</feature>
<keyword evidence="1" id="KW-1133">Transmembrane helix</keyword>
<name>A0A165FSH2_9APHY</name>
<dbReference type="InterPro" id="IPR045340">
    <property type="entry name" value="DUF6533"/>
</dbReference>
<feature type="transmembrane region" description="Helical" evidence="1">
    <location>
        <begin position="133"/>
        <end position="157"/>
    </location>
</feature>
<organism evidence="3 4">
    <name type="scientific">Laetiporus sulphureus 93-53</name>
    <dbReference type="NCBI Taxonomy" id="1314785"/>
    <lineage>
        <taxon>Eukaryota</taxon>
        <taxon>Fungi</taxon>
        <taxon>Dikarya</taxon>
        <taxon>Basidiomycota</taxon>
        <taxon>Agaricomycotina</taxon>
        <taxon>Agaricomycetes</taxon>
        <taxon>Polyporales</taxon>
        <taxon>Laetiporus</taxon>
    </lineage>
</organism>
<evidence type="ECO:0000259" key="2">
    <source>
        <dbReference type="Pfam" id="PF20151"/>
    </source>
</evidence>